<dbReference type="Gene3D" id="1.10.10.10">
    <property type="entry name" value="Winged helix-like DNA-binding domain superfamily/Winged helix DNA-binding domain"/>
    <property type="match status" value="1"/>
</dbReference>
<dbReference type="Proteomes" id="UP000193083">
    <property type="component" value="Unassembled WGS sequence"/>
</dbReference>
<dbReference type="InterPro" id="IPR036388">
    <property type="entry name" value="WH-like_DNA-bd_sf"/>
</dbReference>
<dbReference type="InterPro" id="IPR046348">
    <property type="entry name" value="SIS_dom_sf"/>
</dbReference>
<dbReference type="GO" id="GO:0003700">
    <property type="term" value="F:DNA-binding transcription factor activity"/>
    <property type="evidence" value="ECO:0007669"/>
    <property type="project" value="InterPro"/>
</dbReference>
<dbReference type="InterPro" id="IPR001347">
    <property type="entry name" value="SIS_dom"/>
</dbReference>
<keyword evidence="6" id="KW-1185">Reference proteome</keyword>
<dbReference type="Pfam" id="PF01380">
    <property type="entry name" value="SIS"/>
    <property type="match status" value="1"/>
</dbReference>
<proteinExistence type="predicted"/>
<dbReference type="CDD" id="cd05013">
    <property type="entry name" value="SIS_RpiR"/>
    <property type="match status" value="1"/>
</dbReference>
<evidence type="ECO:0000256" key="1">
    <source>
        <dbReference type="ARBA" id="ARBA00023015"/>
    </source>
</evidence>
<dbReference type="AlphaFoldDB" id="A0A1X7PMD2"/>
<dbReference type="InterPro" id="IPR000281">
    <property type="entry name" value="HTH_RpiR"/>
</dbReference>
<dbReference type="PANTHER" id="PTHR30514:SF18">
    <property type="entry name" value="RPIR-FAMILY TRANSCRIPTIONAL REGULATOR"/>
    <property type="match status" value="1"/>
</dbReference>
<dbReference type="RefSeq" id="WP_085466396.1">
    <property type="nucleotide sequence ID" value="NZ_FXBL01000004.1"/>
</dbReference>
<feature type="domain" description="HTH rpiR-type" evidence="4">
    <location>
        <begin position="3"/>
        <end position="79"/>
    </location>
</feature>
<dbReference type="Pfam" id="PF01418">
    <property type="entry name" value="HTH_6"/>
    <property type="match status" value="1"/>
</dbReference>
<keyword evidence="1" id="KW-0805">Transcription regulation</keyword>
<protein>
    <submittedName>
        <fullName evidence="5">Transcriptional regulator, RpiR family</fullName>
    </submittedName>
</protein>
<accession>A0A1X7PMD2</accession>
<dbReference type="PROSITE" id="PS51071">
    <property type="entry name" value="HTH_RPIR"/>
    <property type="match status" value="1"/>
</dbReference>
<evidence type="ECO:0000259" key="4">
    <source>
        <dbReference type="PROSITE" id="PS51071"/>
    </source>
</evidence>
<evidence type="ECO:0000256" key="3">
    <source>
        <dbReference type="ARBA" id="ARBA00023163"/>
    </source>
</evidence>
<dbReference type="GO" id="GO:1901135">
    <property type="term" value="P:carbohydrate derivative metabolic process"/>
    <property type="evidence" value="ECO:0007669"/>
    <property type="project" value="InterPro"/>
</dbReference>
<keyword evidence="2" id="KW-0238">DNA-binding</keyword>
<dbReference type="InterPro" id="IPR009057">
    <property type="entry name" value="Homeodomain-like_sf"/>
</dbReference>
<dbReference type="InterPro" id="IPR035472">
    <property type="entry name" value="RpiR-like_SIS"/>
</dbReference>
<name>A0A1X7PMD2_9HYPH</name>
<organism evidence="5 6">
    <name type="scientific">Mesorhizobium australicum</name>
    <dbReference type="NCBI Taxonomy" id="536018"/>
    <lineage>
        <taxon>Bacteria</taxon>
        <taxon>Pseudomonadati</taxon>
        <taxon>Pseudomonadota</taxon>
        <taxon>Alphaproteobacteria</taxon>
        <taxon>Hyphomicrobiales</taxon>
        <taxon>Phyllobacteriaceae</taxon>
        <taxon>Mesorhizobium</taxon>
    </lineage>
</organism>
<dbReference type="EMBL" id="FXBL01000004">
    <property type="protein sequence ID" value="SMH52925.1"/>
    <property type="molecule type" value="Genomic_DNA"/>
</dbReference>
<dbReference type="SUPFAM" id="SSF46689">
    <property type="entry name" value="Homeodomain-like"/>
    <property type="match status" value="1"/>
</dbReference>
<sequence length="277" mass="30426">MASSIAEIIADRLTDMPARERRAAQALIASYPMLGLKTVAEFAQRAGVSSPTILRLVSRLGYQNYAEFQSALNDELAARLQSPLSRTGLARAGQEGEAAPLLAATLDNVSETFRVVSDKQLGEIVSVLSETRRRVHLVGGRFTDPIARYLTAHLAIIRPGVVHLDGQENLWRDRLIDMGKRDVLVVLDIRRYQDSLLTVAEKAGARGVTIILLTDQWLSPIARFATHVIAARTSVPSAWDSSAALFILAEHLIAGVTDRLPEQSAARIREMDALRRE</sequence>
<dbReference type="GO" id="GO:0003677">
    <property type="term" value="F:DNA binding"/>
    <property type="evidence" value="ECO:0007669"/>
    <property type="project" value="UniProtKB-KW"/>
</dbReference>
<evidence type="ECO:0000313" key="6">
    <source>
        <dbReference type="Proteomes" id="UP000193083"/>
    </source>
</evidence>
<evidence type="ECO:0000313" key="5">
    <source>
        <dbReference type="EMBL" id="SMH52925.1"/>
    </source>
</evidence>
<dbReference type="SUPFAM" id="SSF53697">
    <property type="entry name" value="SIS domain"/>
    <property type="match status" value="1"/>
</dbReference>
<keyword evidence="3" id="KW-0804">Transcription</keyword>
<dbReference type="PANTHER" id="PTHR30514">
    <property type="entry name" value="GLUCOKINASE"/>
    <property type="match status" value="1"/>
</dbReference>
<reference evidence="6" key="1">
    <citation type="submission" date="2017-04" db="EMBL/GenBank/DDBJ databases">
        <authorList>
            <person name="Varghese N."/>
            <person name="Submissions S."/>
        </authorList>
    </citation>
    <scope>NUCLEOTIDE SEQUENCE [LARGE SCALE GENOMIC DNA]</scope>
    <source>
        <strain evidence="6">B5P</strain>
    </source>
</reference>
<evidence type="ECO:0000256" key="2">
    <source>
        <dbReference type="ARBA" id="ARBA00023125"/>
    </source>
</evidence>
<dbReference type="Gene3D" id="3.40.50.10490">
    <property type="entry name" value="Glucose-6-phosphate isomerase like protein, domain 1"/>
    <property type="match status" value="1"/>
</dbReference>
<dbReference type="GO" id="GO:0097367">
    <property type="term" value="F:carbohydrate derivative binding"/>
    <property type="evidence" value="ECO:0007669"/>
    <property type="project" value="InterPro"/>
</dbReference>
<dbReference type="OrthoDB" id="3574600at2"/>
<dbReference type="InterPro" id="IPR047640">
    <property type="entry name" value="RpiR-like"/>
</dbReference>
<gene>
    <name evidence="5" type="ORF">SAMN02982922_4736</name>
</gene>